<reference evidence="5" key="1">
    <citation type="submission" date="2016-10" db="EMBL/GenBank/DDBJ databases">
        <authorList>
            <person name="Varghese N."/>
            <person name="Submissions S."/>
        </authorList>
    </citation>
    <scope>NUCLEOTIDE SEQUENCE [LARGE SCALE GENOMIC DNA]</scope>
    <source>
        <strain evidence="5">BL9</strain>
    </source>
</reference>
<dbReference type="SMART" id="SM00563">
    <property type="entry name" value="PlsC"/>
    <property type="match status" value="1"/>
</dbReference>
<dbReference type="GO" id="GO:0003841">
    <property type="term" value="F:1-acylglycerol-3-phosphate O-acyltransferase activity"/>
    <property type="evidence" value="ECO:0007669"/>
    <property type="project" value="TreeGrafter"/>
</dbReference>
<gene>
    <name evidence="4" type="ORF">SAMN05720606_11342</name>
</gene>
<dbReference type="EMBL" id="FMVM01000013">
    <property type="protein sequence ID" value="SCY95296.1"/>
    <property type="molecule type" value="Genomic_DNA"/>
</dbReference>
<evidence type="ECO:0000313" key="5">
    <source>
        <dbReference type="Proteomes" id="UP000198538"/>
    </source>
</evidence>
<dbReference type="PANTHER" id="PTHR10434">
    <property type="entry name" value="1-ACYL-SN-GLYCEROL-3-PHOSPHATE ACYLTRANSFERASE"/>
    <property type="match status" value="1"/>
</dbReference>
<sequence>MIRAVKSKAFDRVFSLYNHYYLLRRRFRSFTLSGSLDPQIVDRRGLDGVLPIAPDQPVVYFMNHSSWWDGLLLYHAAKQTSRGDHYVMMEERQLRQYAFFRKLGAYSINKDSASGVRTSLQYTNELLASGKRVWIFPQGEILHQEARPIQFRPGIGLVLRRFPQAIAVPVTLCHGMVQHDLPEISMKAGLPIVEDWKTWKSEEIAHRLGCVLEQQLNDHRATLIRLGQGSLPDAQPLIRGIRSTSEKYDAARKRVNR</sequence>
<dbReference type="AlphaFoldDB" id="A0A1G5K424"/>
<evidence type="ECO:0000259" key="3">
    <source>
        <dbReference type="SMART" id="SM00563"/>
    </source>
</evidence>
<organism evidence="4 5">
    <name type="scientific">Paenibacillus polysaccharolyticus</name>
    <dbReference type="NCBI Taxonomy" id="582692"/>
    <lineage>
        <taxon>Bacteria</taxon>
        <taxon>Bacillati</taxon>
        <taxon>Bacillota</taxon>
        <taxon>Bacilli</taxon>
        <taxon>Bacillales</taxon>
        <taxon>Paenibacillaceae</taxon>
        <taxon>Paenibacillus</taxon>
    </lineage>
</organism>
<proteinExistence type="predicted"/>
<dbReference type="RefSeq" id="WP_090922805.1">
    <property type="nucleotide sequence ID" value="NZ_FMVM01000013.1"/>
</dbReference>
<name>A0A1G5K424_9BACL</name>
<dbReference type="CDD" id="cd06551">
    <property type="entry name" value="LPLAT"/>
    <property type="match status" value="1"/>
</dbReference>
<evidence type="ECO:0000313" key="4">
    <source>
        <dbReference type="EMBL" id="SCY95296.1"/>
    </source>
</evidence>
<evidence type="ECO:0000256" key="2">
    <source>
        <dbReference type="ARBA" id="ARBA00023315"/>
    </source>
</evidence>
<accession>A0A1G5K424</accession>
<protein>
    <submittedName>
        <fullName evidence="4">Acyltransferase</fullName>
    </submittedName>
</protein>
<dbReference type="GO" id="GO:0005886">
    <property type="term" value="C:plasma membrane"/>
    <property type="evidence" value="ECO:0007669"/>
    <property type="project" value="TreeGrafter"/>
</dbReference>
<dbReference type="Proteomes" id="UP000198538">
    <property type="component" value="Unassembled WGS sequence"/>
</dbReference>
<keyword evidence="1 4" id="KW-0808">Transferase</keyword>
<dbReference type="PANTHER" id="PTHR10434:SF11">
    <property type="entry name" value="1-ACYL-SN-GLYCEROL-3-PHOSPHATE ACYLTRANSFERASE"/>
    <property type="match status" value="1"/>
</dbReference>
<dbReference type="STRING" id="582692.SAMN05720606_11342"/>
<dbReference type="SUPFAM" id="SSF69593">
    <property type="entry name" value="Glycerol-3-phosphate (1)-acyltransferase"/>
    <property type="match status" value="1"/>
</dbReference>
<dbReference type="GO" id="GO:0006654">
    <property type="term" value="P:phosphatidic acid biosynthetic process"/>
    <property type="evidence" value="ECO:0007669"/>
    <property type="project" value="TreeGrafter"/>
</dbReference>
<dbReference type="Pfam" id="PF01553">
    <property type="entry name" value="Acyltransferase"/>
    <property type="match status" value="1"/>
</dbReference>
<feature type="domain" description="Phospholipid/glycerol acyltransferase" evidence="3">
    <location>
        <begin position="58"/>
        <end position="171"/>
    </location>
</feature>
<dbReference type="InterPro" id="IPR002123">
    <property type="entry name" value="Plipid/glycerol_acylTrfase"/>
</dbReference>
<keyword evidence="5" id="KW-1185">Reference proteome</keyword>
<keyword evidence="2 4" id="KW-0012">Acyltransferase</keyword>
<evidence type="ECO:0000256" key="1">
    <source>
        <dbReference type="ARBA" id="ARBA00022679"/>
    </source>
</evidence>